<keyword evidence="6" id="KW-1185">Reference proteome</keyword>
<gene>
    <name evidence="5" type="ORF">E7681_13730</name>
</gene>
<protein>
    <submittedName>
        <fullName evidence="5">3-keto-5-aminohexanoate cleavage protein</fullName>
    </submittedName>
</protein>
<dbReference type="Pfam" id="PF05853">
    <property type="entry name" value="BKACE"/>
    <property type="match status" value="1"/>
</dbReference>
<sequence length="287" mass="30985">MSKVIITCALNGVLTDPRQHSVPVTPAEMAAEARRAYDAGASVMHIHLRQQGEGQGHLPSWNIALSTEVQAAIREACPGVIINHTSGIVGPDYQPALDVIRATKPEMAACNAGSLNYLKLRADGRWAWPPMLFDNTVEKVQHFIDAIESVDAIPEFECFDTGIVRSVGMYQKNGMFKGTAQVNFVMGVSSGQPARADLLPILRDLAPEDARWQVTAIGREEIWPLHRACAELGGHLRTGLEDTFYLADGAKVSSNGQLIEAMATLAQEAGRSIASPTEARAILGLPH</sequence>
<dbReference type="InterPro" id="IPR013785">
    <property type="entry name" value="Aldolase_TIM"/>
</dbReference>
<reference evidence="5 6" key="1">
    <citation type="submission" date="2019-04" db="EMBL/GenBank/DDBJ databases">
        <title>Draft genome sequence of Youngimonas vesicularis.</title>
        <authorList>
            <person name="Hameed A."/>
        </authorList>
    </citation>
    <scope>NUCLEOTIDE SEQUENCE [LARGE SCALE GENOMIC DNA]</scope>
    <source>
        <strain evidence="5 6">CC-AMW-E</strain>
    </source>
</reference>
<keyword evidence="3" id="KW-0479">Metal-binding</keyword>
<dbReference type="GO" id="GO:0043720">
    <property type="term" value="F:3-keto-5-aminohexanoate cleavage activity"/>
    <property type="evidence" value="ECO:0007669"/>
    <property type="project" value="InterPro"/>
</dbReference>
<dbReference type="Gene3D" id="3.20.20.70">
    <property type="entry name" value="Aldolase class I"/>
    <property type="match status" value="1"/>
</dbReference>
<dbReference type="EMBL" id="SSMD01000006">
    <property type="protein sequence ID" value="THD72976.1"/>
    <property type="molecule type" value="Genomic_DNA"/>
</dbReference>
<evidence type="ECO:0000256" key="3">
    <source>
        <dbReference type="ARBA" id="ARBA00022723"/>
    </source>
</evidence>
<accession>A0A4S3M8H3</accession>
<keyword evidence="2" id="KW-0808">Transferase</keyword>
<proteinExistence type="predicted"/>
<dbReference type="PANTHER" id="PTHR37418">
    <property type="entry name" value="3-KETO-5-AMINOHEXANOATE CLEAVAGE ENZYME-RELATED"/>
    <property type="match status" value="1"/>
</dbReference>
<evidence type="ECO:0000313" key="5">
    <source>
        <dbReference type="EMBL" id="THD72976.1"/>
    </source>
</evidence>
<dbReference type="Proteomes" id="UP000306113">
    <property type="component" value="Unassembled WGS sequence"/>
</dbReference>
<evidence type="ECO:0000256" key="4">
    <source>
        <dbReference type="ARBA" id="ARBA00022833"/>
    </source>
</evidence>
<name>A0A4S3M8H3_9RHOB</name>
<evidence type="ECO:0000313" key="6">
    <source>
        <dbReference type="Proteomes" id="UP000306113"/>
    </source>
</evidence>
<comment type="cofactor">
    <cofactor evidence="1">
        <name>Zn(2+)</name>
        <dbReference type="ChEBI" id="CHEBI:29105"/>
    </cofactor>
</comment>
<dbReference type="PANTHER" id="PTHR37418:SF2">
    <property type="entry name" value="3-KETO-5-AMINOHEXANOATE CLEAVAGE ENZYME"/>
    <property type="match status" value="1"/>
</dbReference>
<evidence type="ECO:0000256" key="2">
    <source>
        <dbReference type="ARBA" id="ARBA00022679"/>
    </source>
</evidence>
<dbReference type="InterPro" id="IPR008567">
    <property type="entry name" value="BKACE"/>
</dbReference>
<comment type="caution">
    <text evidence="5">The sequence shown here is derived from an EMBL/GenBank/DDBJ whole genome shotgun (WGS) entry which is preliminary data.</text>
</comment>
<dbReference type="RefSeq" id="WP_136339871.1">
    <property type="nucleotide sequence ID" value="NZ_SSMD01000006.1"/>
</dbReference>
<organism evidence="5 6">
    <name type="scientific">Thalassobius vesicularis</name>
    <dbReference type="NCBI Taxonomy" id="1294297"/>
    <lineage>
        <taxon>Bacteria</taxon>
        <taxon>Pseudomonadati</taxon>
        <taxon>Pseudomonadota</taxon>
        <taxon>Alphaproteobacteria</taxon>
        <taxon>Rhodobacterales</taxon>
        <taxon>Roseobacteraceae</taxon>
        <taxon>Thalassovita</taxon>
    </lineage>
</organism>
<dbReference type="OrthoDB" id="9805277at2"/>
<dbReference type="GO" id="GO:0046872">
    <property type="term" value="F:metal ion binding"/>
    <property type="evidence" value="ECO:0007669"/>
    <property type="project" value="UniProtKB-KW"/>
</dbReference>
<keyword evidence="4" id="KW-0862">Zinc</keyword>
<dbReference type="AlphaFoldDB" id="A0A4S3M8H3"/>
<evidence type="ECO:0000256" key="1">
    <source>
        <dbReference type="ARBA" id="ARBA00001947"/>
    </source>
</evidence>